<gene>
    <name evidence="4" type="ORF">FW778_04925</name>
</gene>
<feature type="region of interest" description="Disordered" evidence="1">
    <location>
        <begin position="220"/>
        <end position="248"/>
    </location>
</feature>
<feature type="chain" id="PRO_5023919641" description="DUF4476 domain-containing protein" evidence="2">
    <location>
        <begin position="25"/>
        <end position="456"/>
    </location>
</feature>
<evidence type="ECO:0000256" key="1">
    <source>
        <dbReference type="SAM" id="MobiDB-lite"/>
    </source>
</evidence>
<reference evidence="4 5" key="1">
    <citation type="submission" date="2019-09" db="EMBL/GenBank/DDBJ databases">
        <title>Draft genome sequence of Ginsengibacter sp. BR5-29.</title>
        <authorList>
            <person name="Im W.-T."/>
        </authorList>
    </citation>
    <scope>NUCLEOTIDE SEQUENCE [LARGE SCALE GENOMIC DNA]</scope>
    <source>
        <strain evidence="4 5">BR5-29</strain>
    </source>
</reference>
<proteinExistence type="predicted"/>
<feature type="compositionally biased region" description="Basic and acidic residues" evidence="1">
    <location>
        <begin position="231"/>
        <end position="240"/>
    </location>
</feature>
<protein>
    <recommendedName>
        <fullName evidence="3">DUF4476 domain-containing protein</fullName>
    </recommendedName>
</protein>
<dbReference type="EMBL" id="VYQF01000001">
    <property type="protein sequence ID" value="KAA9041374.1"/>
    <property type="molecule type" value="Genomic_DNA"/>
</dbReference>
<feature type="signal peptide" evidence="2">
    <location>
        <begin position="1"/>
        <end position="24"/>
    </location>
</feature>
<feature type="region of interest" description="Disordered" evidence="1">
    <location>
        <begin position="293"/>
        <end position="337"/>
    </location>
</feature>
<keyword evidence="5" id="KW-1185">Reference proteome</keyword>
<dbReference type="RefSeq" id="WP_150413494.1">
    <property type="nucleotide sequence ID" value="NZ_VYQF01000001.1"/>
</dbReference>
<name>A0A5J5IN77_9BACT</name>
<feature type="compositionally biased region" description="Polar residues" evidence="1">
    <location>
        <begin position="221"/>
        <end position="230"/>
    </location>
</feature>
<evidence type="ECO:0000256" key="2">
    <source>
        <dbReference type="SAM" id="SignalP"/>
    </source>
</evidence>
<feature type="compositionally biased region" description="Basic and acidic residues" evidence="1">
    <location>
        <begin position="310"/>
        <end position="319"/>
    </location>
</feature>
<evidence type="ECO:0000259" key="3">
    <source>
        <dbReference type="Pfam" id="PF14771"/>
    </source>
</evidence>
<evidence type="ECO:0000313" key="5">
    <source>
        <dbReference type="Proteomes" id="UP000326903"/>
    </source>
</evidence>
<accession>A0A5J5IN77</accession>
<sequence length="456" mass="50949">MFIATLKRLGVSLFIIGSALFAQAQQPHFIYLQTENGQPFYVKLNNKVLSSSSTGYLILPKLTDGNYKFSVGFPKKEFPEENFQIAINNNNEGFLLKNFGEKGWGLFNLQSFTVLMGAGENAPETVSKNIESNPFSKMLANVVKDSSILQKNEPVNEEPVKEVVSASKTDSVITIVQPKPLLLAPAKKLFSNKNKDGMEMVYIDPTEMGNDTIRIFIPAEKQTNNNNDVGQTEKHLEPTNKDSAQSNDNATLKSVASVKDNVPIADTASSNNSKQEAKIIKDTTASVPPLVSENKSTFENKDSAVASTNDEIKQKKEETTQPELIQQGSKIKEDTKPAETKKNEIVVLPEVVKSTTTNSDCKSFADNAYFLKLRKKMASENSDENMINIAKKAFHSKCFSTEQIKNLSFLFLTNEGKYRFFDEAYAFVSDSDQYFTLQSQLTDSYYINRFKAMIHK</sequence>
<organism evidence="4 5">
    <name type="scientific">Ginsengibacter hankyongi</name>
    <dbReference type="NCBI Taxonomy" id="2607284"/>
    <lineage>
        <taxon>Bacteria</taxon>
        <taxon>Pseudomonadati</taxon>
        <taxon>Bacteroidota</taxon>
        <taxon>Chitinophagia</taxon>
        <taxon>Chitinophagales</taxon>
        <taxon>Chitinophagaceae</taxon>
        <taxon>Ginsengibacter</taxon>
    </lineage>
</organism>
<dbReference type="InterPro" id="IPR028011">
    <property type="entry name" value="DUF4476"/>
</dbReference>
<dbReference type="Proteomes" id="UP000326903">
    <property type="component" value="Unassembled WGS sequence"/>
</dbReference>
<keyword evidence="2" id="KW-0732">Signal</keyword>
<comment type="caution">
    <text evidence="4">The sequence shown here is derived from an EMBL/GenBank/DDBJ whole genome shotgun (WGS) entry which is preliminary data.</text>
</comment>
<evidence type="ECO:0000313" key="4">
    <source>
        <dbReference type="EMBL" id="KAA9041374.1"/>
    </source>
</evidence>
<dbReference type="AlphaFoldDB" id="A0A5J5IN77"/>
<dbReference type="Pfam" id="PF14771">
    <property type="entry name" value="DUF4476"/>
    <property type="match status" value="1"/>
</dbReference>
<feature type="domain" description="DUF4476" evidence="3">
    <location>
        <begin position="368"/>
        <end position="453"/>
    </location>
</feature>